<dbReference type="AlphaFoldDB" id="A0A1A8GJD9"/>
<gene>
    <name evidence="1" type="primary">ABI1B</name>
</gene>
<reference evidence="1" key="1">
    <citation type="submission" date="2016-05" db="EMBL/GenBank/DDBJ databases">
        <authorList>
            <person name="Lavstsen T."/>
            <person name="Jespersen J.S."/>
        </authorList>
    </citation>
    <scope>NUCLEOTIDE SEQUENCE</scope>
    <source>
        <tissue evidence="1">Brain</tissue>
    </source>
</reference>
<sequence length="63" mass="7072">HTHTHTHDSARLVSMYRGVPCSASSSISQQSATRCKDGSFLARGVCDFVGYFKTRVAQRRKRK</sequence>
<organism evidence="1">
    <name type="scientific">Nothobranchius korthausae</name>
    <dbReference type="NCBI Taxonomy" id="1143690"/>
    <lineage>
        <taxon>Eukaryota</taxon>
        <taxon>Metazoa</taxon>
        <taxon>Chordata</taxon>
        <taxon>Craniata</taxon>
        <taxon>Vertebrata</taxon>
        <taxon>Euteleostomi</taxon>
        <taxon>Actinopterygii</taxon>
        <taxon>Neopterygii</taxon>
        <taxon>Teleostei</taxon>
        <taxon>Neoteleostei</taxon>
        <taxon>Acanthomorphata</taxon>
        <taxon>Ovalentaria</taxon>
        <taxon>Atherinomorphae</taxon>
        <taxon>Cyprinodontiformes</taxon>
        <taxon>Nothobranchiidae</taxon>
        <taxon>Nothobranchius</taxon>
    </lineage>
</organism>
<accession>A0A1A8GJD9</accession>
<protein>
    <submittedName>
        <fullName evidence="1">Abl-interactor 1b</fullName>
    </submittedName>
</protein>
<reference evidence="1" key="2">
    <citation type="submission" date="2016-06" db="EMBL/GenBank/DDBJ databases">
        <title>The genome of a short-lived fish provides insights into sex chromosome evolution and the genetic control of aging.</title>
        <authorList>
            <person name="Reichwald K."/>
            <person name="Felder M."/>
            <person name="Petzold A."/>
            <person name="Koch P."/>
            <person name="Groth M."/>
            <person name="Platzer M."/>
        </authorList>
    </citation>
    <scope>NUCLEOTIDE SEQUENCE</scope>
    <source>
        <tissue evidence="1">Brain</tissue>
    </source>
</reference>
<evidence type="ECO:0000313" key="1">
    <source>
        <dbReference type="EMBL" id="SBQ71136.1"/>
    </source>
</evidence>
<feature type="non-terminal residue" evidence="1">
    <location>
        <position position="1"/>
    </location>
</feature>
<dbReference type="EMBL" id="HAEC01003059">
    <property type="protein sequence ID" value="SBQ71136.1"/>
    <property type="molecule type" value="Transcribed_RNA"/>
</dbReference>
<proteinExistence type="predicted"/>
<name>A0A1A8GJD9_9TELE</name>